<protein>
    <recommendedName>
        <fullName evidence="3">DUF4259 domain-containing protein</fullName>
    </recommendedName>
</protein>
<dbReference type="AlphaFoldDB" id="A0A4R8MNW3"/>
<proteinExistence type="predicted"/>
<reference evidence="1 2" key="1">
    <citation type="submission" date="2019-03" db="EMBL/GenBank/DDBJ databases">
        <title>Genomic Encyclopedia of Archaeal and Bacterial Type Strains, Phase II (KMG-II): from individual species to whole genera.</title>
        <authorList>
            <person name="Goeker M."/>
        </authorList>
    </citation>
    <scope>NUCLEOTIDE SEQUENCE [LARGE SCALE GENOMIC DNA]</scope>
    <source>
        <strain evidence="1 2">DSM 21537</strain>
    </source>
</reference>
<dbReference type="EMBL" id="SORO01000012">
    <property type="protein sequence ID" value="TDY65937.1"/>
    <property type="molecule type" value="Genomic_DNA"/>
</dbReference>
<sequence length="307" mass="35559">MGTWGTGLYSSDSSKDFETTIKSIIKLPFKDEEIYNIISEEFKDTISNENDEDHYIFWLVLSDQFNKYGIANNLIFQKAIEIIDLGKDLNRNKELGMDNISLKARDKVLKKLKESLSSKNPSKTRKLLKKPDELIFKQGDIIKFPVLKDGTALNPYFSNKLITKYPNLNETKEFSYAIIISSNLVFDYIASYWVIVYAESFDSGNNISVENLISEEKWLLKRAGVCSKSHFNKMKLEIIGNCQFSPAINEFTEEEKRFLKYAAVNDISLANSLKVNQREKMLKENYMPFKLSRYIKKIEIEYKKSSA</sequence>
<evidence type="ECO:0000313" key="1">
    <source>
        <dbReference type="EMBL" id="TDY65937.1"/>
    </source>
</evidence>
<evidence type="ECO:0000313" key="2">
    <source>
        <dbReference type="Proteomes" id="UP000294684"/>
    </source>
</evidence>
<evidence type="ECO:0008006" key="3">
    <source>
        <dbReference type="Google" id="ProtNLM"/>
    </source>
</evidence>
<dbReference type="GeneID" id="79829252"/>
<dbReference type="STRING" id="1193051.LEP1GSC017_3984"/>
<dbReference type="Proteomes" id="UP000294684">
    <property type="component" value="Unassembled WGS sequence"/>
</dbReference>
<gene>
    <name evidence="1" type="ORF">CLV96_4021</name>
</gene>
<accession>A0A4R8MNW3</accession>
<dbReference type="OrthoDB" id="362700at2"/>
<organism evidence="1 2">
    <name type="scientific">Leptospira meyeri</name>
    <dbReference type="NCBI Taxonomy" id="29508"/>
    <lineage>
        <taxon>Bacteria</taxon>
        <taxon>Pseudomonadati</taxon>
        <taxon>Spirochaetota</taxon>
        <taxon>Spirochaetia</taxon>
        <taxon>Leptospirales</taxon>
        <taxon>Leptospiraceae</taxon>
        <taxon>Leptospira</taxon>
    </lineage>
</organism>
<name>A0A4R8MNW3_LEPME</name>
<comment type="caution">
    <text evidence="1">The sequence shown here is derived from an EMBL/GenBank/DDBJ whole genome shotgun (WGS) entry which is preliminary data.</text>
</comment>
<keyword evidence="2" id="KW-1185">Reference proteome</keyword>
<dbReference type="RefSeq" id="WP_004787824.1">
    <property type="nucleotide sequence ID" value="NZ_SORO01000012.1"/>
</dbReference>